<protein>
    <submittedName>
        <fullName evidence="1">Uncharacterized protein</fullName>
    </submittedName>
</protein>
<keyword evidence="2" id="KW-1185">Reference proteome</keyword>
<sequence length="225" mass="26143">MSLNGSSTSVTSAIEPQDDYLSELQRLLDERPDIKWSLNSKESGSSDLTKVYFTDTEREFPITSPQDLVVQAATLEDRGEQSICIIENISVDYVKVLGKEWNISPLFFVDHATNPNKEKLWWSKTWDWPPLRNADTTTTVVSNAQEWWQPSDFVQTHPGHMDGVFEYHDVFSEFKQSTIEQYVQSRNHIHRHYFKDQKWGMQSNTRVSYCRPTIGMCEQIILTVD</sequence>
<dbReference type="EMBL" id="JAFJYH010000010">
    <property type="protein sequence ID" value="KAG4425492.1"/>
    <property type="molecule type" value="Genomic_DNA"/>
</dbReference>
<accession>A0A8H7WIR3</accession>
<name>A0A8H7WIR3_9HELO</name>
<evidence type="ECO:0000313" key="1">
    <source>
        <dbReference type="EMBL" id="KAG4425492.1"/>
    </source>
</evidence>
<dbReference type="Proteomes" id="UP000664132">
    <property type="component" value="Unassembled WGS sequence"/>
</dbReference>
<dbReference type="AlphaFoldDB" id="A0A8H7WIR3"/>
<proteinExistence type="predicted"/>
<organism evidence="1 2">
    <name type="scientific">Cadophora malorum</name>
    <dbReference type="NCBI Taxonomy" id="108018"/>
    <lineage>
        <taxon>Eukaryota</taxon>
        <taxon>Fungi</taxon>
        <taxon>Dikarya</taxon>
        <taxon>Ascomycota</taxon>
        <taxon>Pezizomycotina</taxon>
        <taxon>Leotiomycetes</taxon>
        <taxon>Helotiales</taxon>
        <taxon>Ploettnerulaceae</taxon>
        <taxon>Cadophora</taxon>
    </lineage>
</organism>
<dbReference type="OrthoDB" id="3231000at2759"/>
<gene>
    <name evidence="1" type="ORF">IFR04_001411</name>
</gene>
<evidence type="ECO:0000313" key="2">
    <source>
        <dbReference type="Proteomes" id="UP000664132"/>
    </source>
</evidence>
<reference evidence="1" key="1">
    <citation type="submission" date="2021-02" db="EMBL/GenBank/DDBJ databases">
        <title>Genome sequence Cadophora malorum strain M34.</title>
        <authorList>
            <person name="Stefanovic E."/>
            <person name="Vu D."/>
            <person name="Scully C."/>
            <person name="Dijksterhuis J."/>
            <person name="Roader J."/>
            <person name="Houbraken J."/>
        </authorList>
    </citation>
    <scope>NUCLEOTIDE SEQUENCE</scope>
    <source>
        <strain evidence="1">M34</strain>
    </source>
</reference>
<comment type="caution">
    <text evidence="1">The sequence shown here is derived from an EMBL/GenBank/DDBJ whole genome shotgun (WGS) entry which is preliminary data.</text>
</comment>